<gene>
    <name evidence="1" type="ORF">INF28_11955</name>
</gene>
<name>A0A9D5M2Z3_9FIRM</name>
<proteinExistence type="predicted"/>
<organism evidence="1 2">
    <name type="scientific">Ructibacterium gallinarum</name>
    <dbReference type="NCBI Taxonomy" id="2779355"/>
    <lineage>
        <taxon>Bacteria</taxon>
        <taxon>Bacillati</taxon>
        <taxon>Bacillota</taxon>
        <taxon>Clostridia</taxon>
        <taxon>Eubacteriales</taxon>
        <taxon>Oscillospiraceae</taxon>
        <taxon>Ructibacterium</taxon>
    </lineage>
</organism>
<protein>
    <submittedName>
        <fullName evidence="1">Uncharacterized protein</fullName>
    </submittedName>
</protein>
<dbReference type="AlphaFoldDB" id="A0A9D5M2Z3"/>
<accession>A0A9D5M2Z3</accession>
<dbReference type="EMBL" id="JADCKB010000038">
    <property type="protein sequence ID" value="MBE5041166.1"/>
    <property type="molecule type" value="Genomic_DNA"/>
</dbReference>
<sequence length="66" mass="7382">MIKIIEKPETKKALSADEVIAANLAMVADGLATLRQFFQPNSENDVIAVELESCRRKIAKIRKQIL</sequence>
<comment type="caution">
    <text evidence="1">The sequence shown here is derived from an EMBL/GenBank/DDBJ whole genome shotgun (WGS) entry which is preliminary data.</text>
</comment>
<reference evidence="1" key="1">
    <citation type="submission" date="2020-10" db="EMBL/GenBank/DDBJ databases">
        <title>ChiBAC.</title>
        <authorList>
            <person name="Zenner C."/>
            <person name="Hitch T.C.A."/>
            <person name="Clavel T."/>
        </authorList>
    </citation>
    <scope>NUCLEOTIDE SEQUENCE</scope>
    <source>
        <strain evidence="1">DSM 107454</strain>
    </source>
</reference>
<dbReference type="RefSeq" id="WP_226393700.1">
    <property type="nucleotide sequence ID" value="NZ_JADCKB010000038.1"/>
</dbReference>
<dbReference type="Proteomes" id="UP000806542">
    <property type="component" value="Unassembled WGS sequence"/>
</dbReference>
<keyword evidence="2" id="KW-1185">Reference proteome</keyword>
<evidence type="ECO:0000313" key="1">
    <source>
        <dbReference type="EMBL" id="MBE5041166.1"/>
    </source>
</evidence>
<evidence type="ECO:0000313" key="2">
    <source>
        <dbReference type="Proteomes" id="UP000806542"/>
    </source>
</evidence>